<keyword evidence="4" id="KW-1185">Reference proteome</keyword>
<evidence type="ECO:0000313" key="2">
    <source>
        <dbReference type="EMBL" id="KRZ29753.1"/>
    </source>
</evidence>
<accession>A0A0V1JZ65</accession>
<protein>
    <submittedName>
        <fullName evidence="3">Uncharacterized protein</fullName>
    </submittedName>
</protein>
<proteinExistence type="predicted"/>
<dbReference type="AlphaFoldDB" id="A0A0V1JZ65"/>
<dbReference type="EMBL" id="JYDV01000028">
    <property type="protein sequence ID" value="KRZ40273.1"/>
    <property type="molecule type" value="Genomic_DNA"/>
</dbReference>
<dbReference type="EMBL" id="JYDS01000042">
    <property type="protein sequence ID" value="KRZ29753.1"/>
    <property type="molecule type" value="Genomic_DNA"/>
</dbReference>
<organism evidence="3 5">
    <name type="scientific">Trichinella pseudospiralis</name>
    <name type="common">Parasitic roundworm</name>
    <dbReference type="NCBI Taxonomy" id="6337"/>
    <lineage>
        <taxon>Eukaryota</taxon>
        <taxon>Metazoa</taxon>
        <taxon>Ecdysozoa</taxon>
        <taxon>Nematoda</taxon>
        <taxon>Enoplea</taxon>
        <taxon>Dorylaimia</taxon>
        <taxon>Trichinellida</taxon>
        <taxon>Trichinellidae</taxon>
        <taxon>Trichinella</taxon>
    </lineage>
</organism>
<gene>
    <name evidence="2" type="ORF">T4B_11897</name>
    <name evidence="1" type="ORF">T4B_7245</name>
    <name evidence="3" type="ORF">T4C_9348</name>
</gene>
<dbReference type="Proteomes" id="UP000054826">
    <property type="component" value="Unassembled WGS sequence"/>
</dbReference>
<dbReference type="EMBL" id="JYDS01000042">
    <property type="protein sequence ID" value="KRZ29751.1"/>
    <property type="molecule type" value="Genomic_DNA"/>
</dbReference>
<evidence type="ECO:0000313" key="5">
    <source>
        <dbReference type="Proteomes" id="UP000054826"/>
    </source>
</evidence>
<comment type="caution">
    <text evidence="3">The sequence shown here is derived from an EMBL/GenBank/DDBJ whole genome shotgun (WGS) entry which is preliminary data.</text>
</comment>
<name>A0A0V1JZ65_TRIPS</name>
<evidence type="ECO:0000313" key="4">
    <source>
        <dbReference type="Proteomes" id="UP000054805"/>
    </source>
</evidence>
<evidence type="ECO:0000313" key="1">
    <source>
        <dbReference type="EMBL" id="KRZ29751.1"/>
    </source>
</evidence>
<sequence length="62" mass="6927">MERGSFSFITCSSSLSKPALTIPTFHFIELEVAFLNLHIREATSNCRWYLAARGLPLKPSLG</sequence>
<reference evidence="4 5" key="1">
    <citation type="submission" date="2015-01" db="EMBL/GenBank/DDBJ databases">
        <title>Evolution of Trichinella species and genotypes.</title>
        <authorList>
            <person name="Korhonen P.K."/>
            <person name="Edoardo P."/>
            <person name="Giuseppe L.R."/>
            <person name="Gasser R.B."/>
        </authorList>
    </citation>
    <scope>NUCLEOTIDE SEQUENCE [LARGE SCALE GENOMIC DNA]</scope>
    <source>
        <strain evidence="3">ISS176</strain>
        <strain evidence="1">ISS588</strain>
    </source>
</reference>
<evidence type="ECO:0000313" key="3">
    <source>
        <dbReference type="EMBL" id="KRZ40273.1"/>
    </source>
</evidence>
<dbReference type="Proteomes" id="UP000054805">
    <property type="component" value="Unassembled WGS sequence"/>
</dbReference>